<reference evidence="1 2" key="1">
    <citation type="submission" date="2015-10" db="EMBL/GenBank/DDBJ databases">
        <title>Genome sequencing of Penicillium freii.</title>
        <authorList>
            <person name="Nguyen H.D."/>
            <person name="Visagie C.M."/>
            <person name="Seifert K.A."/>
        </authorList>
    </citation>
    <scope>NUCLEOTIDE SEQUENCE [LARGE SCALE GENOMIC DNA]</scope>
    <source>
        <strain evidence="1 2">DAOM 242723</strain>
    </source>
</reference>
<keyword evidence="2" id="KW-1185">Reference proteome</keyword>
<name>A0A101M7L8_PENFR</name>
<evidence type="ECO:0000313" key="1">
    <source>
        <dbReference type="EMBL" id="KUM55504.1"/>
    </source>
</evidence>
<gene>
    <name evidence="1" type="ORF">ACN42_g11763</name>
</gene>
<comment type="caution">
    <text evidence="1">The sequence shown here is derived from an EMBL/GenBank/DDBJ whole genome shotgun (WGS) entry which is preliminary data.</text>
</comment>
<dbReference type="Proteomes" id="UP000055045">
    <property type="component" value="Unassembled WGS sequence"/>
</dbReference>
<sequence>CLHRERSERKVRDGRWRVHSTTIIMCRFLMYGFMGYYRNGLIPHSLQSASVYSLEEAPA</sequence>
<proteinExistence type="predicted"/>
<organism evidence="1 2">
    <name type="scientific">Penicillium freii</name>
    <dbReference type="NCBI Taxonomy" id="48697"/>
    <lineage>
        <taxon>Eukaryota</taxon>
        <taxon>Fungi</taxon>
        <taxon>Dikarya</taxon>
        <taxon>Ascomycota</taxon>
        <taxon>Pezizomycotina</taxon>
        <taxon>Eurotiomycetes</taxon>
        <taxon>Eurotiomycetidae</taxon>
        <taxon>Eurotiales</taxon>
        <taxon>Aspergillaceae</taxon>
        <taxon>Penicillium</taxon>
    </lineage>
</organism>
<dbReference type="EMBL" id="LLXE01000861">
    <property type="protein sequence ID" value="KUM55504.1"/>
    <property type="molecule type" value="Genomic_DNA"/>
</dbReference>
<protein>
    <submittedName>
        <fullName evidence="1">Uncharacterized protein</fullName>
    </submittedName>
</protein>
<accession>A0A101M7L8</accession>
<feature type="non-terminal residue" evidence="1">
    <location>
        <position position="1"/>
    </location>
</feature>
<evidence type="ECO:0000313" key="2">
    <source>
        <dbReference type="Proteomes" id="UP000055045"/>
    </source>
</evidence>
<dbReference type="AlphaFoldDB" id="A0A101M7L8"/>